<comment type="caution">
    <text evidence="9">The sequence shown here is derived from an EMBL/GenBank/DDBJ whole genome shotgun (WGS) entry which is preliminary data.</text>
</comment>
<dbReference type="RefSeq" id="WP_094367436.1">
    <property type="nucleotide sequence ID" value="NZ_NOJY02000016.1"/>
</dbReference>
<feature type="coiled-coil region" evidence="8">
    <location>
        <begin position="24"/>
        <end position="51"/>
    </location>
</feature>
<evidence type="ECO:0000313" key="10">
    <source>
        <dbReference type="Proteomes" id="UP000215694"/>
    </source>
</evidence>
<proteinExistence type="predicted"/>
<dbReference type="PROSITE" id="PS51095">
    <property type="entry name" value="PTS_EIIA_TYPE_3"/>
    <property type="match status" value="1"/>
</dbReference>
<gene>
    <name evidence="9" type="ORF">CHL78_010885</name>
</gene>
<evidence type="ECO:0000256" key="6">
    <source>
        <dbReference type="PIRSR" id="PIRSR000699-2"/>
    </source>
</evidence>
<keyword evidence="3" id="KW-0808">Transferase</keyword>
<evidence type="ECO:0000256" key="8">
    <source>
        <dbReference type="SAM" id="Coils"/>
    </source>
</evidence>
<evidence type="ECO:0000313" key="9">
    <source>
        <dbReference type="EMBL" id="RDY27119.1"/>
    </source>
</evidence>
<dbReference type="PANTHER" id="PTHR34382:SF7">
    <property type="entry name" value="PTS SYSTEM N,N'-DIACETYLCHITOBIOSE-SPECIFIC EIIA COMPONENT"/>
    <property type="match status" value="1"/>
</dbReference>
<keyword evidence="6" id="KW-0479">Metal-binding</keyword>
<dbReference type="OrthoDB" id="389577at2"/>
<accession>A0A371J2W3</accession>
<evidence type="ECO:0000256" key="4">
    <source>
        <dbReference type="ARBA" id="ARBA00022683"/>
    </source>
</evidence>
<evidence type="ECO:0000256" key="1">
    <source>
        <dbReference type="ARBA" id="ARBA00022448"/>
    </source>
</evidence>
<feature type="binding site" evidence="6">
    <location>
        <position position="76"/>
    </location>
    <ligand>
        <name>Mg(2+)</name>
        <dbReference type="ChEBI" id="CHEBI:18420"/>
        <note>ligand shared between all trimeric partners</note>
    </ligand>
</feature>
<comment type="cofactor">
    <cofactor evidence="6">
        <name>Mg(2+)</name>
        <dbReference type="ChEBI" id="CHEBI:18420"/>
    </cofactor>
    <text evidence="6">Binds 1 Mg(2+) ion per trimer.</text>
</comment>
<dbReference type="PIRSF" id="PIRSF000699">
    <property type="entry name" value="PTS_IILac_III"/>
    <property type="match status" value="1"/>
</dbReference>
<dbReference type="Proteomes" id="UP000215694">
    <property type="component" value="Unassembled WGS sequence"/>
</dbReference>
<reference evidence="9 10" key="1">
    <citation type="journal article" date="2017" name="Genome Announc.">
        <title>Draft Genome Sequence of Romboutsia weinsteinii sp. nov. Strain CCRI-19649(T) Isolated from Surface Water.</title>
        <authorList>
            <person name="Maheux A.F."/>
            <person name="Boudreau D.K."/>
            <person name="Berube E."/>
            <person name="Boissinot M."/>
            <person name="Cantin P."/>
            <person name="Raymond F."/>
            <person name="Corbeil J."/>
            <person name="Omar R.F."/>
            <person name="Bergeron M.G."/>
        </authorList>
    </citation>
    <scope>NUCLEOTIDE SEQUENCE [LARGE SCALE GENOMIC DNA]</scope>
    <source>
        <strain evidence="9 10">CCRI-19649</strain>
    </source>
</reference>
<feature type="active site" description="Tele-phosphohistidine intermediate" evidence="5">
    <location>
        <position position="73"/>
    </location>
</feature>
<keyword evidence="1" id="KW-0813">Transport</keyword>
<dbReference type="EMBL" id="NOJY02000016">
    <property type="protein sequence ID" value="RDY27119.1"/>
    <property type="molecule type" value="Genomic_DNA"/>
</dbReference>
<keyword evidence="8" id="KW-0175">Coiled coil</keyword>
<evidence type="ECO:0000256" key="7">
    <source>
        <dbReference type="PROSITE-ProRule" id="PRU00418"/>
    </source>
</evidence>
<keyword evidence="4" id="KW-0598">Phosphotransferase system</keyword>
<dbReference type="PANTHER" id="PTHR34382">
    <property type="entry name" value="PTS SYSTEM N,N'-DIACETYLCHITOBIOSE-SPECIFIC EIIA COMPONENT"/>
    <property type="match status" value="1"/>
</dbReference>
<keyword evidence="2" id="KW-0762">Sugar transport</keyword>
<evidence type="ECO:0000256" key="5">
    <source>
        <dbReference type="PIRSR" id="PIRSR000699-1"/>
    </source>
</evidence>
<name>A0A371J2W3_9FIRM</name>
<dbReference type="CDD" id="cd00215">
    <property type="entry name" value="PTS_IIA_lac"/>
    <property type="match status" value="1"/>
</dbReference>
<feature type="modified residue" description="Phosphohistidine; by HPr" evidence="7">
    <location>
        <position position="73"/>
    </location>
</feature>
<evidence type="ECO:0000256" key="3">
    <source>
        <dbReference type="ARBA" id="ARBA00022679"/>
    </source>
</evidence>
<dbReference type="InterPro" id="IPR003188">
    <property type="entry name" value="PTS_IIA_lac/cel"/>
</dbReference>
<dbReference type="GO" id="GO:0016740">
    <property type="term" value="F:transferase activity"/>
    <property type="evidence" value="ECO:0007669"/>
    <property type="project" value="UniProtKB-KW"/>
</dbReference>
<dbReference type="AlphaFoldDB" id="A0A371J2W3"/>
<dbReference type="InterPro" id="IPR036542">
    <property type="entry name" value="PTS_IIA_lac/cel_sf"/>
</dbReference>
<evidence type="ECO:0000256" key="2">
    <source>
        <dbReference type="ARBA" id="ARBA00022597"/>
    </source>
</evidence>
<organism evidence="9 10">
    <name type="scientific">Romboutsia weinsteinii</name>
    <dbReference type="NCBI Taxonomy" id="2020949"/>
    <lineage>
        <taxon>Bacteria</taxon>
        <taxon>Bacillati</taxon>
        <taxon>Bacillota</taxon>
        <taxon>Clostridia</taxon>
        <taxon>Peptostreptococcales</taxon>
        <taxon>Peptostreptococcaceae</taxon>
        <taxon>Romboutsia</taxon>
    </lineage>
</organism>
<protein>
    <submittedName>
        <fullName evidence="9">PTS lactose/cellobiose transporter subunit IIA</fullName>
    </submittedName>
</protein>
<dbReference type="SUPFAM" id="SSF46973">
    <property type="entry name" value="Enzyme IIa from lactose specific PTS, IIa-lac"/>
    <property type="match status" value="1"/>
</dbReference>
<sequence length="100" mass="11274">MEEVVLGIIIHAGNAKSNLYEALAFAKENDFEKAEELIKEAEKEILEAHKIQTGLIQGEAGGNKTEISLLLIHSQDHLMTCMSEKNLIKEIIELRKEMKK</sequence>
<dbReference type="Gene3D" id="1.20.58.80">
    <property type="entry name" value="Phosphotransferase system, lactose/cellobiose-type IIA subunit"/>
    <property type="match status" value="1"/>
</dbReference>
<keyword evidence="10" id="KW-1185">Reference proteome</keyword>
<dbReference type="GO" id="GO:0046872">
    <property type="term" value="F:metal ion binding"/>
    <property type="evidence" value="ECO:0007669"/>
    <property type="project" value="UniProtKB-KW"/>
</dbReference>
<dbReference type="Pfam" id="PF02255">
    <property type="entry name" value="PTS_IIA"/>
    <property type="match status" value="1"/>
</dbReference>
<dbReference type="GO" id="GO:0009401">
    <property type="term" value="P:phosphoenolpyruvate-dependent sugar phosphotransferase system"/>
    <property type="evidence" value="ECO:0007669"/>
    <property type="project" value="UniProtKB-KW"/>
</dbReference>
<keyword evidence="6" id="KW-0460">Magnesium</keyword>